<dbReference type="OrthoDB" id="3210866at2759"/>
<dbReference type="STRING" id="685588.A0A067SF74"/>
<reference evidence="3" key="1">
    <citation type="journal article" date="2014" name="Proc. Natl. Acad. Sci. U.S.A.">
        <title>Extensive sampling of basidiomycete genomes demonstrates inadequacy of the white-rot/brown-rot paradigm for wood decay fungi.</title>
        <authorList>
            <person name="Riley R."/>
            <person name="Salamov A.A."/>
            <person name="Brown D.W."/>
            <person name="Nagy L.G."/>
            <person name="Floudas D."/>
            <person name="Held B.W."/>
            <person name="Levasseur A."/>
            <person name="Lombard V."/>
            <person name="Morin E."/>
            <person name="Otillar R."/>
            <person name="Lindquist E.A."/>
            <person name="Sun H."/>
            <person name="LaButti K.M."/>
            <person name="Schmutz J."/>
            <person name="Jabbour D."/>
            <person name="Luo H."/>
            <person name="Baker S.E."/>
            <person name="Pisabarro A.G."/>
            <person name="Walton J.D."/>
            <person name="Blanchette R.A."/>
            <person name="Henrissat B."/>
            <person name="Martin F."/>
            <person name="Cullen D."/>
            <person name="Hibbett D.S."/>
            <person name="Grigoriev I.V."/>
        </authorList>
    </citation>
    <scope>NUCLEOTIDE SEQUENCE [LARGE SCALE GENOMIC DNA]</scope>
    <source>
        <strain evidence="3">CBS 339.88</strain>
    </source>
</reference>
<evidence type="ECO:0000313" key="3">
    <source>
        <dbReference type="Proteomes" id="UP000027222"/>
    </source>
</evidence>
<dbReference type="InterPro" id="IPR003034">
    <property type="entry name" value="SAP_dom"/>
</dbReference>
<dbReference type="EMBL" id="KL142401">
    <property type="protein sequence ID" value="KDR69546.1"/>
    <property type="molecule type" value="Genomic_DNA"/>
</dbReference>
<keyword evidence="3" id="KW-1185">Reference proteome</keyword>
<evidence type="ECO:0000259" key="1">
    <source>
        <dbReference type="Pfam" id="PF02037"/>
    </source>
</evidence>
<dbReference type="Proteomes" id="UP000027222">
    <property type="component" value="Unassembled WGS sequence"/>
</dbReference>
<sequence length="448" mass="50444">MDEPMDVDSAGGLPFPGEVIDGKVSTQFFNIDGPTKPVIKEWCRRFGLEVSGNKDELKARLRAFSSNQENWEKTVLGPRRMHRGPMTGKVTKTTSKKKSARRAQEIFSGKAQFATPAPHPPLRIPTIAPLTTQTQSAAILEWARTTSIDYPYINKENRQEAARARLRTAAVIKYNVATLEDTNTRLDQILSIVSNSVVHMPNPPPFNTPPSLFTAAASYDTPTAGLAHPQSFDIDSAMCSATPSAAAPPTRSPVVRSITLSDGTSVEFTAADVRPPPAVSFANDLPRLNRMWDDTSKYWDGHSHLIIKGFPIPIVYWPEVYSRSKGSGSWKKGQWKRAKSSWFEWKVIVERWRQTSEEDFWSEFSDESGARFTYTAILDRLADLRKTRDNEQADRARQEYADKFEETFSYKKGNKRFVKVKACEIAKQYRILKGLSDGLDNIEDVDNE</sequence>
<evidence type="ECO:0000313" key="2">
    <source>
        <dbReference type="EMBL" id="KDR69546.1"/>
    </source>
</evidence>
<feature type="domain" description="SAP" evidence="1">
    <location>
        <begin position="35"/>
        <end position="64"/>
    </location>
</feature>
<proteinExistence type="predicted"/>
<accession>A0A067SF74</accession>
<protein>
    <recommendedName>
        <fullName evidence="1">SAP domain-containing protein</fullName>
    </recommendedName>
</protein>
<organism evidence="2 3">
    <name type="scientific">Galerina marginata (strain CBS 339.88)</name>
    <dbReference type="NCBI Taxonomy" id="685588"/>
    <lineage>
        <taxon>Eukaryota</taxon>
        <taxon>Fungi</taxon>
        <taxon>Dikarya</taxon>
        <taxon>Basidiomycota</taxon>
        <taxon>Agaricomycotina</taxon>
        <taxon>Agaricomycetes</taxon>
        <taxon>Agaricomycetidae</taxon>
        <taxon>Agaricales</taxon>
        <taxon>Agaricineae</taxon>
        <taxon>Strophariaceae</taxon>
        <taxon>Galerina</taxon>
    </lineage>
</organism>
<dbReference type="Pfam" id="PF02037">
    <property type="entry name" value="SAP"/>
    <property type="match status" value="1"/>
</dbReference>
<gene>
    <name evidence="2" type="ORF">GALMADRAFT_271949</name>
</gene>
<dbReference type="HOGENOM" id="CLU_036103_0_0_1"/>
<dbReference type="AlphaFoldDB" id="A0A067SF74"/>
<name>A0A067SF74_GALM3</name>